<keyword evidence="1" id="KW-0472">Membrane</keyword>
<evidence type="ECO:0000313" key="3">
    <source>
        <dbReference type="Proteomes" id="UP000260025"/>
    </source>
</evidence>
<gene>
    <name evidence="2" type="ORF">DXA38_01385</name>
</gene>
<dbReference type="OrthoDB" id="1655914at2"/>
<sequence length="119" mass="14046">MAGKERYKREIALLFPYRSKKEKVFLNTFMQNIEDADYKEIVEEWGAPIAVVYSYIEAQDTEIIMKRLNRRKLLKTFLSVALLLLTATLAIYTYFLNKSYQAVRDTIPNEIKETLIIEE</sequence>
<comment type="caution">
    <text evidence="2">The sequence shown here is derived from an EMBL/GenBank/DDBJ whole genome shotgun (WGS) entry which is preliminary data.</text>
</comment>
<dbReference type="Pfam" id="PF19615">
    <property type="entry name" value="DUF6120"/>
    <property type="match status" value="1"/>
</dbReference>
<proteinExistence type="predicted"/>
<evidence type="ECO:0000313" key="2">
    <source>
        <dbReference type="EMBL" id="RGC19170.1"/>
    </source>
</evidence>
<protein>
    <submittedName>
        <fullName evidence="2">Uncharacterized protein</fullName>
    </submittedName>
</protein>
<feature type="transmembrane region" description="Helical" evidence="1">
    <location>
        <begin position="73"/>
        <end position="95"/>
    </location>
</feature>
<dbReference type="Proteomes" id="UP000260025">
    <property type="component" value="Unassembled WGS sequence"/>
</dbReference>
<evidence type="ECO:0000256" key="1">
    <source>
        <dbReference type="SAM" id="Phobius"/>
    </source>
</evidence>
<dbReference type="AlphaFoldDB" id="A0A3E2W4K3"/>
<organism evidence="2 3">
    <name type="scientific">Clostridium innocuum</name>
    <dbReference type="NCBI Taxonomy" id="1522"/>
    <lineage>
        <taxon>Bacteria</taxon>
        <taxon>Bacillati</taxon>
        <taxon>Bacillota</taxon>
        <taxon>Clostridia</taxon>
        <taxon>Eubacteriales</taxon>
        <taxon>Clostridiaceae</taxon>
        <taxon>Clostridium</taxon>
    </lineage>
</organism>
<name>A0A3E2W4K3_CLOIN</name>
<keyword evidence="1" id="KW-0812">Transmembrane</keyword>
<reference evidence="2 3" key="1">
    <citation type="submission" date="2018-08" db="EMBL/GenBank/DDBJ databases">
        <title>A genome reference for cultivated species of the human gut microbiota.</title>
        <authorList>
            <person name="Zou Y."/>
            <person name="Xue W."/>
            <person name="Luo G."/>
        </authorList>
    </citation>
    <scope>NUCLEOTIDE SEQUENCE [LARGE SCALE GENOMIC DNA]</scope>
    <source>
        <strain evidence="2 3">OF01-2LB</strain>
    </source>
</reference>
<dbReference type="EMBL" id="QVEV01000001">
    <property type="protein sequence ID" value="RGC19170.1"/>
    <property type="molecule type" value="Genomic_DNA"/>
</dbReference>
<dbReference type="InterPro" id="IPR046123">
    <property type="entry name" value="DUF6120"/>
</dbReference>
<accession>A0A3E2W4K3</accession>
<dbReference type="RefSeq" id="WP_117441644.1">
    <property type="nucleotide sequence ID" value="NZ_JAJFEN010000001.1"/>
</dbReference>
<keyword evidence="1" id="KW-1133">Transmembrane helix</keyword>